<protein>
    <recommendedName>
        <fullName evidence="4">Paraquat-inducible protein A</fullName>
    </recommendedName>
</protein>
<evidence type="ECO:0000256" key="1">
    <source>
        <dbReference type="SAM" id="Phobius"/>
    </source>
</evidence>
<proteinExistence type="predicted"/>
<feature type="transmembrane region" description="Helical" evidence="1">
    <location>
        <begin position="7"/>
        <end position="25"/>
    </location>
</feature>
<keyword evidence="1" id="KW-1133">Transmembrane helix</keyword>
<feature type="transmembrane region" description="Helical" evidence="1">
    <location>
        <begin position="233"/>
        <end position="253"/>
    </location>
</feature>
<dbReference type="Pfam" id="PF04403">
    <property type="entry name" value="PqiA"/>
    <property type="match status" value="1"/>
</dbReference>
<feature type="transmembrane region" description="Helical" evidence="1">
    <location>
        <begin position="349"/>
        <end position="372"/>
    </location>
</feature>
<evidence type="ECO:0000313" key="3">
    <source>
        <dbReference type="Proteomes" id="UP000239747"/>
    </source>
</evidence>
<evidence type="ECO:0008006" key="4">
    <source>
        <dbReference type="Google" id="ProtNLM"/>
    </source>
</evidence>
<dbReference type="OrthoDB" id="9800207at2"/>
<feature type="transmembrane region" description="Helical" evidence="1">
    <location>
        <begin position="300"/>
        <end position="328"/>
    </location>
</feature>
<feature type="transmembrane region" description="Helical" evidence="1">
    <location>
        <begin position="392"/>
        <end position="413"/>
    </location>
</feature>
<dbReference type="InterPro" id="IPR007498">
    <property type="entry name" value="PqiA-like"/>
</dbReference>
<reference evidence="2 3" key="1">
    <citation type="submission" date="2017-01" db="EMBL/GenBank/DDBJ databases">
        <title>Trade-off between light-utilization and light-protection in marine flavobacteria.</title>
        <authorList>
            <person name="Kumagai Y."/>
            <person name="Yoshizawa S."/>
            <person name="Kogure K."/>
            <person name="Iwasaki W."/>
        </authorList>
    </citation>
    <scope>NUCLEOTIDE SEQUENCE [LARGE SCALE GENOMIC DNA]</scope>
    <source>
        <strain evidence="2 3">KCTC 32109</strain>
    </source>
</reference>
<keyword evidence="1" id="KW-0472">Membrane</keyword>
<name>A0A2S7UBS8_9FLAO</name>
<dbReference type="Proteomes" id="UP000239747">
    <property type="component" value="Unassembled WGS sequence"/>
</dbReference>
<keyword evidence="1" id="KW-0812">Transmembrane</keyword>
<evidence type="ECO:0000313" key="2">
    <source>
        <dbReference type="EMBL" id="PQJ32051.1"/>
    </source>
</evidence>
<dbReference type="EMBL" id="MTPW01000001">
    <property type="protein sequence ID" value="PQJ32051.1"/>
    <property type="molecule type" value="Genomic_DNA"/>
</dbReference>
<dbReference type="AlphaFoldDB" id="A0A2S7UBS8"/>
<gene>
    <name evidence="2" type="ORF">BST92_08985</name>
</gene>
<keyword evidence="3" id="KW-1185">Reference proteome</keyword>
<feature type="transmembrane region" description="Helical" evidence="1">
    <location>
        <begin position="209"/>
        <end position="226"/>
    </location>
</feature>
<dbReference type="RefSeq" id="WP_105071147.1">
    <property type="nucleotide sequence ID" value="NZ_MTPW01000001.1"/>
</dbReference>
<comment type="caution">
    <text evidence="2">The sequence shown here is derived from an EMBL/GenBank/DDBJ whole genome shotgun (WGS) entry which is preliminary data.</text>
</comment>
<organism evidence="2 3">
    <name type="scientific">Nonlabens arenilitoris</name>
    <dbReference type="NCBI Taxonomy" id="1217969"/>
    <lineage>
        <taxon>Bacteria</taxon>
        <taxon>Pseudomonadati</taxon>
        <taxon>Bacteroidota</taxon>
        <taxon>Flavobacteriia</taxon>
        <taxon>Flavobacteriales</taxon>
        <taxon>Flavobacteriaceae</taxon>
        <taxon>Nonlabens</taxon>
    </lineage>
</organism>
<sequence>MKTYFRTISVIILFIVISLTSLNIYQLEKSNRILKADLTELSDIKYGLFNVDVWKEKIATIITKKIDELEITDKNREKNKQKIIKFLEIVIKDFEQNFKEKNRKESLFGISYKNIGADTFSVFSRLNEEIPSIADKVLNFLEEKENKDKIKAYIISKLDEYTDKTFQKVDYSVYDSIHIKYNAKNISDCIIIINSKREAMEARIDHNNYLILFLFVILLVMIIKFKNTSKFEIISYSTIAIVLLSLGITLPMIDIDARIELMEFDLLGESLSFKNQVLYFKSKSILEMANLMLFHSDLKIFFVGLLVLSFSVLFPLCKIISTILVLFYKKLKNNLIINFLVFKSGKWSMADVMVVAIFMSYIGFTGIISSQLSQLEKISTKVSILTTNDSDIQSGFFFFTGFVILGIFISQMISKQLELKNTKSD</sequence>
<accession>A0A2S7UBS8</accession>